<protein>
    <submittedName>
        <fullName evidence="1">Uncharacterized protein</fullName>
    </submittedName>
</protein>
<sequence length="70" mass="7319">MGGIGMTTFDIKQLADLLNLVEGALLSAECHLSLTATRKDIHAAQSSLAKAIRMLNAATQPATTEGDNHA</sequence>
<dbReference type="EMBL" id="CP015878">
    <property type="protein sequence ID" value="ANI16803.1"/>
    <property type="molecule type" value="Genomic_DNA"/>
</dbReference>
<gene>
    <name evidence="1" type="ORF">A9C11_23775</name>
</gene>
<name>A0A1A9KIL9_9PSED</name>
<accession>A0A1A9KIL9</accession>
<evidence type="ECO:0000313" key="1">
    <source>
        <dbReference type="EMBL" id="ANI16803.1"/>
    </source>
</evidence>
<evidence type="ECO:0000313" key="2">
    <source>
        <dbReference type="Proteomes" id="UP000077748"/>
    </source>
</evidence>
<dbReference type="Proteomes" id="UP000077748">
    <property type="component" value="Chromosome"/>
</dbReference>
<dbReference type="AlphaFoldDB" id="A0A1A9KIL9"/>
<reference evidence="1 2" key="1">
    <citation type="submission" date="2016-05" db="EMBL/GenBank/DDBJ databases">
        <title>Genome Sequence of Pseudomonas citronellolis Strain SJTE-3, an Estrogens and Persistent Organic Pollutants degradation strain.</title>
        <authorList>
            <person name="Liang R."/>
        </authorList>
    </citation>
    <scope>NUCLEOTIDE SEQUENCE [LARGE SCALE GENOMIC DNA]</scope>
    <source>
        <strain evidence="1 2">SJTE-3</strain>
    </source>
</reference>
<organism evidence="1 2">
    <name type="scientific">Pseudomonas citronellolis</name>
    <dbReference type="NCBI Taxonomy" id="53408"/>
    <lineage>
        <taxon>Bacteria</taxon>
        <taxon>Pseudomonadati</taxon>
        <taxon>Pseudomonadota</taxon>
        <taxon>Gammaproteobacteria</taxon>
        <taxon>Pseudomonadales</taxon>
        <taxon>Pseudomonadaceae</taxon>
        <taxon>Pseudomonas</taxon>
    </lineage>
</organism>
<proteinExistence type="predicted"/>